<feature type="region of interest" description="Disordered" evidence="4">
    <location>
        <begin position="14"/>
        <end position="52"/>
    </location>
</feature>
<feature type="compositionally biased region" description="Polar residues" evidence="4">
    <location>
        <begin position="34"/>
        <end position="45"/>
    </location>
</feature>
<dbReference type="CDD" id="cd11301">
    <property type="entry name" value="Fut1_Fut2_like"/>
    <property type="match status" value="1"/>
</dbReference>
<comment type="similarity">
    <text evidence="3">Belongs to the glycosyltransferase 11 family.</text>
</comment>
<keyword evidence="3" id="KW-0325">Glycoprotein</keyword>
<keyword evidence="3" id="KW-0333">Golgi apparatus</keyword>
<evidence type="ECO:0000256" key="1">
    <source>
        <dbReference type="ARBA" id="ARBA00022676"/>
    </source>
</evidence>
<evidence type="ECO:0000256" key="3">
    <source>
        <dbReference type="RuleBase" id="RU363129"/>
    </source>
</evidence>
<gene>
    <name evidence="5" type="ORF">LAZ67_1007560</name>
</gene>
<protein>
    <recommendedName>
        <fullName evidence="3">L-Fucosyltransferase</fullName>
        <ecNumber evidence="3">2.4.1.-</ecNumber>
    </recommendedName>
</protein>
<sequence length="352" mass="41047">MVKGKEDNVHLDRLEPAYLLKESYPEDDDRGQQPGIQQDLQPSKSRTQKVHFEEPQRTCSVIKEDFLNLSIHCNHGRLGNQMESLAALLGLAQLNQRLPLAQDCNLRHLEPYFTIDVPRIPDLKPPPLFKYHHQIGTFLTDSDKNISEKKFYISGNPFPLSFSFYHHIRSTIRSQFTFKKHIVEYAKNFIEAIRKEVEVASTIIGIHVRGTDYGNYLKSKSRKARIVDMKYFDKAMNHFRTRYASTSRLYFVLVCDDMDFCREMFKDRKVGYAPSAPHGSYHMALLTMCDHIILSYGSFGYWAAYLSYGETVYFKDYLPPDSVVTHNQLLDYYKYLPEWIGISTTPMGYWDD</sequence>
<organism evidence="5 6">
    <name type="scientific">Cordylochernes scorpioides</name>
    <dbReference type="NCBI Taxonomy" id="51811"/>
    <lineage>
        <taxon>Eukaryota</taxon>
        <taxon>Metazoa</taxon>
        <taxon>Ecdysozoa</taxon>
        <taxon>Arthropoda</taxon>
        <taxon>Chelicerata</taxon>
        <taxon>Arachnida</taxon>
        <taxon>Pseudoscorpiones</taxon>
        <taxon>Cheliferoidea</taxon>
        <taxon>Chernetidae</taxon>
        <taxon>Cordylochernes</taxon>
    </lineage>
</organism>
<accession>A0ABY6JZE7</accession>
<dbReference type="Proteomes" id="UP001235939">
    <property type="component" value="Chromosome 01"/>
</dbReference>
<comment type="subcellular location">
    <subcellularLocation>
        <location evidence="3">Golgi apparatus</location>
        <location evidence="3">Golgi stack membrane</location>
        <topology evidence="3">Single-pass type II membrane protein</topology>
    </subcellularLocation>
</comment>
<proteinExistence type="inferred from homology"/>
<dbReference type="EMBL" id="CP092863">
    <property type="protein sequence ID" value="UYV62036.1"/>
    <property type="molecule type" value="Genomic_DNA"/>
</dbReference>
<reference evidence="5 6" key="1">
    <citation type="submission" date="2022-01" db="EMBL/GenBank/DDBJ databases">
        <title>A chromosomal length assembly of Cordylochernes scorpioides.</title>
        <authorList>
            <person name="Zeh D."/>
            <person name="Zeh J."/>
        </authorList>
    </citation>
    <scope>NUCLEOTIDE SEQUENCE [LARGE SCALE GENOMIC DNA]</scope>
    <source>
        <strain evidence="5">IN4F17</strain>
        <tissue evidence="5">Whole Body</tissue>
    </source>
</reference>
<keyword evidence="1 3" id="KW-0328">Glycosyltransferase</keyword>
<dbReference type="InterPro" id="IPR002516">
    <property type="entry name" value="Glyco_trans_11"/>
</dbReference>
<evidence type="ECO:0000256" key="4">
    <source>
        <dbReference type="SAM" id="MobiDB-lite"/>
    </source>
</evidence>
<keyword evidence="3" id="KW-0812">Transmembrane</keyword>
<keyword evidence="6" id="KW-1185">Reference proteome</keyword>
<evidence type="ECO:0000256" key="2">
    <source>
        <dbReference type="ARBA" id="ARBA00022679"/>
    </source>
</evidence>
<name>A0ABY6JZE7_9ARAC</name>
<dbReference type="Pfam" id="PF01531">
    <property type="entry name" value="Glyco_transf_11"/>
    <property type="match status" value="1"/>
</dbReference>
<comment type="pathway">
    <text evidence="3">Protein modification; protein glycosylation.</text>
</comment>
<evidence type="ECO:0000313" key="6">
    <source>
        <dbReference type="Proteomes" id="UP001235939"/>
    </source>
</evidence>
<dbReference type="EC" id="2.4.1.-" evidence="3"/>
<dbReference type="PANTHER" id="PTHR11927">
    <property type="entry name" value="GALACTOSIDE 2-L-FUCOSYLTRANSFERASE"/>
    <property type="match status" value="1"/>
</dbReference>
<keyword evidence="3" id="KW-0735">Signal-anchor</keyword>
<evidence type="ECO:0000313" key="5">
    <source>
        <dbReference type="EMBL" id="UYV62036.1"/>
    </source>
</evidence>
<keyword evidence="2 3" id="KW-0808">Transferase</keyword>
<dbReference type="PANTHER" id="PTHR11927:SF9">
    <property type="entry name" value="L-FUCOSYLTRANSFERASE"/>
    <property type="match status" value="1"/>
</dbReference>